<dbReference type="EMBL" id="SJKA01000004">
    <property type="protein sequence ID" value="TCC35098.1"/>
    <property type="molecule type" value="Genomic_DNA"/>
</dbReference>
<proteinExistence type="predicted"/>
<evidence type="ECO:0000313" key="1">
    <source>
        <dbReference type="EMBL" id="TCC35098.1"/>
    </source>
</evidence>
<accession>A0A4R0IUH4</accession>
<reference evidence="1 2" key="1">
    <citation type="submission" date="2019-02" db="EMBL/GenBank/DDBJ databases">
        <title>Kribbella capetownensis sp. nov. and Kribbella speibonae sp. nov., isolated from soil.</title>
        <authorList>
            <person name="Curtis S.M."/>
            <person name="Norton I."/>
            <person name="Everest G.J."/>
            <person name="Meyers P.R."/>
        </authorList>
    </citation>
    <scope>NUCLEOTIDE SEQUENCE [LARGE SCALE GENOMIC DNA]</scope>
    <source>
        <strain evidence="1 2">DSM 27082</strain>
    </source>
</reference>
<evidence type="ECO:0000313" key="2">
    <source>
        <dbReference type="Proteomes" id="UP000292695"/>
    </source>
</evidence>
<sequence length="75" mass="8063">MDTVTDTVQLAPVVIPHDFPFPICIVCQFPIPANDLGGTEFEPVHASTCTPNGDQDGYSPYGCRWDQAVRPDGAA</sequence>
<protein>
    <submittedName>
        <fullName evidence="1">Uncharacterized protein</fullName>
    </submittedName>
</protein>
<comment type="caution">
    <text evidence="1">The sequence shown here is derived from an EMBL/GenBank/DDBJ whole genome shotgun (WGS) entry which is preliminary data.</text>
</comment>
<organism evidence="1 2">
    <name type="scientific">Kribbella sindirgiensis</name>
    <dbReference type="NCBI Taxonomy" id="1124744"/>
    <lineage>
        <taxon>Bacteria</taxon>
        <taxon>Bacillati</taxon>
        <taxon>Actinomycetota</taxon>
        <taxon>Actinomycetes</taxon>
        <taxon>Propionibacteriales</taxon>
        <taxon>Kribbellaceae</taxon>
        <taxon>Kribbella</taxon>
    </lineage>
</organism>
<dbReference type="Proteomes" id="UP000292695">
    <property type="component" value="Unassembled WGS sequence"/>
</dbReference>
<keyword evidence="2" id="KW-1185">Reference proteome</keyword>
<dbReference type="RefSeq" id="WP_131288305.1">
    <property type="nucleotide sequence ID" value="NZ_SJKA01000004.1"/>
</dbReference>
<gene>
    <name evidence="1" type="ORF">E0H50_14625</name>
</gene>
<name>A0A4R0IUH4_9ACTN</name>
<dbReference type="AlphaFoldDB" id="A0A4R0IUH4"/>